<evidence type="ECO:0000313" key="2">
    <source>
        <dbReference type="Proteomes" id="UP000032309"/>
    </source>
</evidence>
<sequence length="50" mass="5757">MIKFTIDKSLFKDIRHSLDRCGINQSTMYPGLDGVAGYSSWKYTLLKDEL</sequence>
<reference evidence="2" key="1">
    <citation type="journal article" date="2015" name="Genome Announc.">
        <title>Draft Genome Sequence of an Anaerobic Ammonium-Oxidizing Bacterium, "Candidatus Brocadia sinica".</title>
        <authorList>
            <person name="Oshiki M."/>
            <person name="Shinyako-Hata K."/>
            <person name="Satoh H."/>
            <person name="Okabe S."/>
        </authorList>
    </citation>
    <scope>NUCLEOTIDE SEQUENCE [LARGE SCALE GENOMIC DNA]</scope>
    <source>
        <strain evidence="2">JPN1</strain>
    </source>
</reference>
<proteinExistence type="predicted"/>
<dbReference type="Proteomes" id="UP000032309">
    <property type="component" value="Unassembled WGS sequence"/>
</dbReference>
<name>A0ABQ0JUA5_9BACT</name>
<evidence type="ECO:0000313" key="1">
    <source>
        <dbReference type="EMBL" id="GAN32280.1"/>
    </source>
</evidence>
<dbReference type="EMBL" id="BAFN01000001">
    <property type="protein sequence ID" value="GAN32280.1"/>
    <property type="molecule type" value="Genomic_DNA"/>
</dbReference>
<organism evidence="1 2">
    <name type="scientific">Candidatus Brocadia sinica JPN1</name>
    <dbReference type="NCBI Taxonomy" id="1197129"/>
    <lineage>
        <taxon>Bacteria</taxon>
        <taxon>Pseudomonadati</taxon>
        <taxon>Planctomycetota</taxon>
        <taxon>Candidatus Brocadiia</taxon>
        <taxon>Candidatus Brocadiales</taxon>
        <taxon>Candidatus Brocadiaceae</taxon>
        <taxon>Candidatus Brocadia</taxon>
    </lineage>
</organism>
<accession>A0ABQ0JUA5</accession>
<gene>
    <name evidence="1" type="ORF">BROSI_A0792</name>
</gene>
<comment type="caution">
    <text evidence="1">The sequence shown here is derived from an EMBL/GenBank/DDBJ whole genome shotgun (WGS) entry which is preliminary data.</text>
</comment>
<keyword evidence="2" id="KW-1185">Reference proteome</keyword>
<protein>
    <submittedName>
        <fullName evidence="1">Uncharacterized protein</fullName>
    </submittedName>
</protein>